<evidence type="ECO:0000256" key="3">
    <source>
        <dbReference type="ARBA" id="ARBA00023163"/>
    </source>
</evidence>
<proteinExistence type="predicted"/>
<evidence type="ECO:0000259" key="5">
    <source>
        <dbReference type="PROSITE" id="PS01124"/>
    </source>
</evidence>
<dbReference type="EMBL" id="CP078073">
    <property type="protein sequence ID" value="QXL88749.1"/>
    <property type="molecule type" value="Genomic_DNA"/>
</dbReference>
<sequence>MTRSNTYKIGFLLFPGFPMACLTSMIEPLRAANEISKTETFEWVLVSEAREKVLASAGVSFEADIVLRSDLAVDCLILLAAPNSPFEAASTAGHLRGLARHGTTLGAVSGGVFPLTRSGVQVRDAISVHWCYAAAFEAEFPNTPTSDQVIEVSDTILTASGAAAAFDLSLQLIRTRLGEATATEVACWFQHPMMRTDDVRQSIPTISSVAKSEQSLPANVARVIDIYSAALSDPPRLSDVADAVGISPRQLERSFKKATGLNPSNYLRRMRMKAARQLVMYTNQSFTEIAEAVGYSSTSILKRYYTEVFGLSPREDRERINLFRVNGNVPVPAI</sequence>
<feature type="domain" description="HTH araC/xylS-type" evidence="5">
    <location>
        <begin position="221"/>
        <end position="319"/>
    </location>
</feature>
<organism evidence="6">
    <name type="scientific">Gymnodinialimonas phycosphaerae</name>
    <dbReference type="NCBI Taxonomy" id="2841589"/>
    <lineage>
        <taxon>Bacteria</taxon>
        <taxon>Pseudomonadati</taxon>
        <taxon>Pseudomonadota</taxon>
        <taxon>Alphaproteobacteria</taxon>
        <taxon>Rhodobacterales</taxon>
        <taxon>Paracoccaceae</taxon>
        <taxon>Gymnodinialimonas</taxon>
    </lineage>
</organism>
<accession>A0A975YGS5</accession>
<dbReference type="PROSITE" id="PS01124">
    <property type="entry name" value="HTH_ARAC_FAMILY_2"/>
    <property type="match status" value="1"/>
</dbReference>
<name>A0A975YGS5_9RHOB</name>
<dbReference type="InterPro" id="IPR018060">
    <property type="entry name" value="HTH_AraC"/>
</dbReference>
<dbReference type="SMART" id="SM00342">
    <property type="entry name" value="HTH_ARAC"/>
    <property type="match status" value="1"/>
</dbReference>
<dbReference type="InterPro" id="IPR009057">
    <property type="entry name" value="Homeodomain-like_sf"/>
</dbReference>
<evidence type="ECO:0000256" key="2">
    <source>
        <dbReference type="ARBA" id="ARBA00023125"/>
    </source>
</evidence>
<dbReference type="InterPro" id="IPR050204">
    <property type="entry name" value="AraC_XylS_family_regulators"/>
</dbReference>
<dbReference type="CDD" id="cd03136">
    <property type="entry name" value="GATase1_AraC_ArgR_like"/>
    <property type="match status" value="1"/>
</dbReference>
<dbReference type="GO" id="GO:0043565">
    <property type="term" value="F:sequence-specific DNA binding"/>
    <property type="evidence" value="ECO:0007669"/>
    <property type="project" value="InterPro"/>
</dbReference>
<dbReference type="PROSITE" id="PS00041">
    <property type="entry name" value="HTH_ARAC_FAMILY_1"/>
    <property type="match status" value="1"/>
</dbReference>
<dbReference type="InterPro" id="IPR018062">
    <property type="entry name" value="HTH_AraC-typ_CS"/>
</dbReference>
<dbReference type="AlphaFoldDB" id="A0A975YGS5"/>
<keyword evidence="7" id="KW-1185">Reference proteome</keyword>
<dbReference type="SUPFAM" id="SSF46689">
    <property type="entry name" value="Homeodomain-like"/>
    <property type="match status" value="2"/>
</dbReference>
<gene>
    <name evidence="6" type="ORF">KUL25_04305</name>
</gene>
<protein>
    <submittedName>
        <fullName evidence="6">Helix-turn-helix domain-containing protein</fullName>
    </submittedName>
</protein>
<feature type="signal peptide" evidence="4">
    <location>
        <begin position="1"/>
        <end position="20"/>
    </location>
</feature>
<dbReference type="GO" id="GO:0003700">
    <property type="term" value="F:DNA-binding transcription factor activity"/>
    <property type="evidence" value="ECO:0007669"/>
    <property type="project" value="InterPro"/>
</dbReference>
<dbReference type="Pfam" id="PF12833">
    <property type="entry name" value="HTH_18"/>
    <property type="match status" value="1"/>
</dbReference>
<keyword evidence="2" id="KW-0238">DNA-binding</keyword>
<evidence type="ECO:0000256" key="4">
    <source>
        <dbReference type="SAM" id="SignalP"/>
    </source>
</evidence>
<dbReference type="PANTHER" id="PTHR46796">
    <property type="entry name" value="HTH-TYPE TRANSCRIPTIONAL ACTIVATOR RHAS-RELATED"/>
    <property type="match status" value="1"/>
</dbReference>
<dbReference type="SUPFAM" id="SSF52317">
    <property type="entry name" value="Class I glutamine amidotransferase-like"/>
    <property type="match status" value="1"/>
</dbReference>
<dbReference type="EMBL" id="JAIMBW010000001">
    <property type="protein sequence ID" value="MBY4891984.1"/>
    <property type="molecule type" value="Genomic_DNA"/>
</dbReference>
<keyword evidence="4" id="KW-0732">Signal</keyword>
<keyword evidence="3" id="KW-0804">Transcription</keyword>
<dbReference type="Gene3D" id="3.40.50.880">
    <property type="match status" value="1"/>
</dbReference>
<reference evidence="6 7" key="1">
    <citation type="submission" date="2021-07" db="EMBL/GenBank/DDBJ databases">
        <title>Karlodiniumbacter phycospheric gen. nov., sp. nov., a phycosphere bacterium isolated from karlodinium veneficum.</title>
        <authorList>
            <person name="Peng Y."/>
            <person name="Jiang L."/>
            <person name="Lee J."/>
        </authorList>
    </citation>
    <scope>NUCLEOTIDE SEQUENCE</scope>
    <source>
        <strain evidence="6 7">N5</strain>
    </source>
</reference>
<dbReference type="InterPro" id="IPR029062">
    <property type="entry name" value="Class_I_gatase-like"/>
</dbReference>
<evidence type="ECO:0000313" key="6">
    <source>
        <dbReference type="EMBL" id="QXL88749.1"/>
    </source>
</evidence>
<evidence type="ECO:0000313" key="7">
    <source>
        <dbReference type="Proteomes" id="UP000693972"/>
    </source>
</evidence>
<evidence type="ECO:0000256" key="1">
    <source>
        <dbReference type="ARBA" id="ARBA00023015"/>
    </source>
</evidence>
<dbReference type="Proteomes" id="UP000693972">
    <property type="component" value="Unassembled WGS sequence"/>
</dbReference>
<feature type="chain" id="PRO_5037731737" evidence="4">
    <location>
        <begin position="21"/>
        <end position="334"/>
    </location>
</feature>
<dbReference type="Gene3D" id="1.10.10.60">
    <property type="entry name" value="Homeodomain-like"/>
    <property type="match status" value="1"/>
</dbReference>
<keyword evidence="1" id="KW-0805">Transcription regulation</keyword>